<gene>
    <name evidence="2" type="ORF">AAFF_G00094000</name>
</gene>
<feature type="signal peptide" evidence="1">
    <location>
        <begin position="1"/>
        <end position="19"/>
    </location>
</feature>
<evidence type="ECO:0008006" key="4">
    <source>
        <dbReference type="Google" id="ProtNLM"/>
    </source>
</evidence>
<evidence type="ECO:0000256" key="1">
    <source>
        <dbReference type="SAM" id="SignalP"/>
    </source>
</evidence>
<comment type="caution">
    <text evidence="2">The sequence shown here is derived from an EMBL/GenBank/DDBJ whole genome shotgun (WGS) entry which is preliminary data.</text>
</comment>
<sequence length="131" mass="14236">MSWPAWSLFLTVAVRSSASGRPVKSDIPRVSGGRAMRSFCSFPLWPLGDLTTVGVAEPSHHGLGNKATRNDAVRRETRGSGQTLEFGGLFIAVLPSDRLARDQEIKLAEISFQTLCSRLLPLFSVSDSCDD</sequence>
<evidence type="ECO:0000313" key="3">
    <source>
        <dbReference type="Proteomes" id="UP001221898"/>
    </source>
</evidence>
<dbReference type="Proteomes" id="UP001221898">
    <property type="component" value="Unassembled WGS sequence"/>
</dbReference>
<keyword evidence="1" id="KW-0732">Signal</keyword>
<dbReference type="AlphaFoldDB" id="A0AAD7T2U8"/>
<feature type="chain" id="PRO_5042257168" description="Secreted protein" evidence="1">
    <location>
        <begin position="20"/>
        <end position="131"/>
    </location>
</feature>
<dbReference type="EMBL" id="JAINUG010000016">
    <property type="protein sequence ID" value="KAJ8413404.1"/>
    <property type="molecule type" value="Genomic_DNA"/>
</dbReference>
<accession>A0AAD7T2U8</accession>
<evidence type="ECO:0000313" key="2">
    <source>
        <dbReference type="EMBL" id="KAJ8413404.1"/>
    </source>
</evidence>
<protein>
    <recommendedName>
        <fullName evidence="4">Secreted protein</fullName>
    </recommendedName>
</protein>
<organism evidence="2 3">
    <name type="scientific">Aldrovandia affinis</name>
    <dbReference type="NCBI Taxonomy" id="143900"/>
    <lineage>
        <taxon>Eukaryota</taxon>
        <taxon>Metazoa</taxon>
        <taxon>Chordata</taxon>
        <taxon>Craniata</taxon>
        <taxon>Vertebrata</taxon>
        <taxon>Euteleostomi</taxon>
        <taxon>Actinopterygii</taxon>
        <taxon>Neopterygii</taxon>
        <taxon>Teleostei</taxon>
        <taxon>Notacanthiformes</taxon>
        <taxon>Halosauridae</taxon>
        <taxon>Aldrovandia</taxon>
    </lineage>
</organism>
<keyword evidence="3" id="KW-1185">Reference proteome</keyword>
<reference evidence="2" key="1">
    <citation type="journal article" date="2023" name="Science">
        <title>Genome structures resolve the early diversification of teleost fishes.</title>
        <authorList>
            <person name="Parey E."/>
            <person name="Louis A."/>
            <person name="Montfort J."/>
            <person name="Bouchez O."/>
            <person name="Roques C."/>
            <person name="Iampietro C."/>
            <person name="Lluch J."/>
            <person name="Castinel A."/>
            <person name="Donnadieu C."/>
            <person name="Desvignes T."/>
            <person name="Floi Bucao C."/>
            <person name="Jouanno E."/>
            <person name="Wen M."/>
            <person name="Mejri S."/>
            <person name="Dirks R."/>
            <person name="Jansen H."/>
            <person name="Henkel C."/>
            <person name="Chen W.J."/>
            <person name="Zahm M."/>
            <person name="Cabau C."/>
            <person name="Klopp C."/>
            <person name="Thompson A.W."/>
            <person name="Robinson-Rechavi M."/>
            <person name="Braasch I."/>
            <person name="Lecointre G."/>
            <person name="Bobe J."/>
            <person name="Postlethwait J.H."/>
            <person name="Berthelot C."/>
            <person name="Roest Crollius H."/>
            <person name="Guiguen Y."/>
        </authorList>
    </citation>
    <scope>NUCLEOTIDE SEQUENCE</scope>
    <source>
        <strain evidence="2">NC1722</strain>
    </source>
</reference>
<name>A0AAD7T2U8_9TELE</name>
<proteinExistence type="predicted"/>